<feature type="domain" description="Major facilitator superfamily (MFS) profile" evidence="9">
    <location>
        <begin position="23"/>
        <end position="434"/>
    </location>
</feature>
<protein>
    <submittedName>
        <fullName evidence="10">MHS family proline/betaine transporter-like MFS transporter</fullName>
    </submittedName>
</protein>
<keyword evidence="7 8" id="KW-0472">Membrane</keyword>
<dbReference type="InterPro" id="IPR020846">
    <property type="entry name" value="MFS_dom"/>
</dbReference>
<reference evidence="10 11" key="1">
    <citation type="submission" date="2021-03" db="EMBL/GenBank/DDBJ databases">
        <title>Sequencing the genomes of 1000 actinobacteria strains.</title>
        <authorList>
            <person name="Klenk H.-P."/>
        </authorList>
    </citation>
    <scope>NUCLEOTIDE SEQUENCE [LARGE SCALE GENOMIC DNA]</scope>
    <source>
        <strain evidence="10 11">DSM 15797</strain>
    </source>
</reference>
<evidence type="ECO:0000256" key="7">
    <source>
        <dbReference type="ARBA" id="ARBA00023136"/>
    </source>
</evidence>
<name>A0ABS4XGT6_9MICC</name>
<dbReference type="EMBL" id="JAGIOF010000001">
    <property type="protein sequence ID" value="MBP2387694.1"/>
    <property type="molecule type" value="Genomic_DNA"/>
</dbReference>
<keyword evidence="11" id="KW-1185">Reference proteome</keyword>
<comment type="subcellular location">
    <subcellularLocation>
        <location evidence="1">Cell membrane</location>
        <topology evidence="1">Multi-pass membrane protein</topology>
    </subcellularLocation>
</comment>
<feature type="transmembrane region" description="Helical" evidence="8">
    <location>
        <begin position="407"/>
        <end position="429"/>
    </location>
</feature>
<organism evidence="10 11">
    <name type="scientific">Paeniglutamicibacter kerguelensis</name>
    <dbReference type="NCBI Taxonomy" id="254788"/>
    <lineage>
        <taxon>Bacteria</taxon>
        <taxon>Bacillati</taxon>
        <taxon>Actinomycetota</taxon>
        <taxon>Actinomycetes</taxon>
        <taxon>Micrococcales</taxon>
        <taxon>Micrococcaceae</taxon>
        <taxon>Paeniglutamicibacter</taxon>
    </lineage>
</organism>
<dbReference type="RefSeq" id="WP_342592811.1">
    <property type="nucleotide sequence ID" value="NZ_BAAAJY010000001.1"/>
</dbReference>
<dbReference type="PROSITE" id="PS50850">
    <property type="entry name" value="MFS"/>
    <property type="match status" value="1"/>
</dbReference>
<feature type="transmembrane region" description="Helical" evidence="8">
    <location>
        <begin position="287"/>
        <end position="307"/>
    </location>
</feature>
<feature type="transmembrane region" description="Helical" evidence="8">
    <location>
        <begin position="316"/>
        <end position="336"/>
    </location>
</feature>
<feature type="transmembrane region" description="Helical" evidence="8">
    <location>
        <begin position="380"/>
        <end position="401"/>
    </location>
</feature>
<evidence type="ECO:0000256" key="4">
    <source>
        <dbReference type="ARBA" id="ARBA00022692"/>
    </source>
</evidence>
<dbReference type="PROSITE" id="PS00216">
    <property type="entry name" value="SUGAR_TRANSPORT_1"/>
    <property type="match status" value="1"/>
</dbReference>
<feature type="transmembrane region" description="Helical" evidence="8">
    <location>
        <begin position="160"/>
        <end position="183"/>
    </location>
</feature>
<proteinExistence type="predicted"/>
<evidence type="ECO:0000256" key="6">
    <source>
        <dbReference type="ARBA" id="ARBA00022989"/>
    </source>
</evidence>
<dbReference type="InterPro" id="IPR005829">
    <property type="entry name" value="Sugar_transporter_CS"/>
</dbReference>
<feature type="transmembrane region" description="Helical" evidence="8">
    <location>
        <begin position="61"/>
        <end position="83"/>
    </location>
</feature>
<evidence type="ECO:0000256" key="3">
    <source>
        <dbReference type="ARBA" id="ARBA00022475"/>
    </source>
</evidence>
<keyword evidence="6 8" id="KW-1133">Transmembrane helix</keyword>
<evidence type="ECO:0000313" key="11">
    <source>
        <dbReference type="Proteomes" id="UP001296993"/>
    </source>
</evidence>
<dbReference type="Gene3D" id="1.20.1250.20">
    <property type="entry name" value="MFS general substrate transporter like domains"/>
    <property type="match status" value="2"/>
</dbReference>
<keyword evidence="5" id="KW-0769">Symport</keyword>
<dbReference type="InterPro" id="IPR005828">
    <property type="entry name" value="MFS_sugar_transport-like"/>
</dbReference>
<dbReference type="Proteomes" id="UP001296993">
    <property type="component" value="Unassembled WGS sequence"/>
</dbReference>
<comment type="caution">
    <text evidence="10">The sequence shown here is derived from an EMBL/GenBank/DDBJ whole genome shotgun (WGS) entry which is preliminary data.</text>
</comment>
<dbReference type="PANTHER" id="PTHR43528">
    <property type="entry name" value="ALPHA-KETOGLUTARATE PERMEASE"/>
    <property type="match status" value="1"/>
</dbReference>
<feature type="transmembrane region" description="Helical" evidence="8">
    <location>
        <begin position="253"/>
        <end position="275"/>
    </location>
</feature>
<sequence>MDQATSLHDTSRPKPAGTMQKRVLAGGAVGQFIEFYDFSLYGLSALILAKHFFPAGSTFTAMLATFATFGVAFLIRPLGGLFFGALGDRIGRRPVLFITLMGIGLATVGIGLMPSYAAIGFAAPVLLVFFRLVQGFSAGGESVGAPAFVLEHAPLERRGLWLGVTIAATALPGVFAGGLILGLNMVFGPEGYEQWAWRIPFLLALPLSVFGFWIRRRTEESPEFQKVLQSADSKEYSPIREAFRTNGRRMVQVALVCGLTALAFYFLAGYFVSFLQTVGGLSRGQSLGLNAVIMALMATISPFAGLISDKVGRRPMLLVGSAGLAILVIPAFLLITSGNVWVALLGQLVYILPLLVFGAGSATIFVEIFQTKTRFTSAAVSYNVGYALLGGTAPLVGTWLVETTGSAVSPGVYLAIYAAVVFLVVRFGGVPETHPLLGKARLEKSELVNQH</sequence>
<keyword evidence="4 8" id="KW-0812">Transmembrane</keyword>
<feature type="transmembrane region" description="Helical" evidence="8">
    <location>
        <begin position="195"/>
        <end position="214"/>
    </location>
</feature>
<dbReference type="Pfam" id="PF00083">
    <property type="entry name" value="Sugar_tr"/>
    <property type="match status" value="1"/>
</dbReference>
<keyword evidence="2" id="KW-0813">Transport</keyword>
<evidence type="ECO:0000256" key="8">
    <source>
        <dbReference type="SAM" id="Phobius"/>
    </source>
</evidence>
<evidence type="ECO:0000256" key="1">
    <source>
        <dbReference type="ARBA" id="ARBA00004651"/>
    </source>
</evidence>
<keyword evidence="3" id="KW-1003">Cell membrane</keyword>
<evidence type="ECO:0000313" key="10">
    <source>
        <dbReference type="EMBL" id="MBP2387694.1"/>
    </source>
</evidence>
<dbReference type="InterPro" id="IPR036259">
    <property type="entry name" value="MFS_trans_sf"/>
</dbReference>
<dbReference type="PROSITE" id="PS00217">
    <property type="entry name" value="SUGAR_TRANSPORT_2"/>
    <property type="match status" value="1"/>
</dbReference>
<feature type="transmembrane region" description="Helical" evidence="8">
    <location>
        <begin position="95"/>
        <end position="113"/>
    </location>
</feature>
<feature type="transmembrane region" description="Helical" evidence="8">
    <location>
        <begin position="348"/>
        <end position="368"/>
    </location>
</feature>
<evidence type="ECO:0000259" key="9">
    <source>
        <dbReference type="PROSITE" id="PS50850"/>
    </source>
</evidence>
<dbReference type="SUPFAM" id="SSF103473">
    <property type="entry name" value="MFS general substrate transporter"/>
    <property type="match status" value="1"/>
</dbReference>
<feature type="transmembrane region" description="Helical" evidence="8">
    <location>
        <begin position="119"/>
        <end position="139"/>
    </location>
</feature>
<gene>
    <name evidence="10" type="ORF">JOF47_003205</name>
</gene>
<evidence type="ECO:0000256" key="5">
    <source>
        <dbReference type="ARBA" id="ARBA00022847"/>
    </source>
</evidence>
<evidence type="ECO:0000256" key="2">
    <source>
        <dbReference type="ARBA" id="ARBA00022448"/>
    </source>
</evidence>
<dbReference type="InterPro" id="IPR051084">
    <property type="entry name" value="H+-coupled_symporters"/>
</dbReference>
<dbReference type="PANTHER" id="PTHR43528:SF1">
    <property type="entry name" value="ALPHA-KETOGLUTARATE PERMEASE"/>
    <property type="match status" value="1"/>
</dbReference>
<feature type="transmembrane region" description="Helical" evidence="8">
    <location>
        <begin position="23"/>
        <end position="49"/>
    </location>
</feature>
<accession>A0ABS4XGT6</accession>